<dbReference type="InterPro" id="IPR005128">
    <property type="entry name" value="Acetolactate_a_deCO2ase"/>
</dbReference>
<dbReference type="EC" id="4.1.1.5" evidence="4 9"/>
<dbReference type="Pfam" id="PF03306">
    <property type="entry name" value="AAL_decarboxy"/>
    <property type="match status" value="1"/>
</dbReference>
<evidence type="ECO:0000256" key="9">
    <source>
        <dbReference type="PIRNR" id="PIRNR001332"/>
    </source>
</evidence>
<dbReference type="SUPFAM" id="SSF117856">
    <property type="entry name" value="AF0104/ALDC/Ptd012-like"/>
    <property type="match status" value="1"/>
</dbReference>
<evidence type="ECO:0000256" key="1">
    <source>
        <dbReference type="ARBA" id="ARBA00001784"/>
    </source>
</evidence>
<dbReference type="CDD" id="cd17299">
    <property type="entry name" value="acetolactate_decarboxylase"/>
    <property type="match status" value="1"/>
</dbReference>
<feature type="signal peptide" evidence="10">
    <location>
        <begin position="1"/>
        <end position="19"/>
    </location>
</feature>
<evidence type="ECO:0000313" key="12">
    <source>
        <dbReference type="Proteomes" id="UP001597201"/>
    </source>
</evidence>
<evidence type="ECO:0000256" key="2">
    <source>
        <dbReference type="ARBA" id="ARBA00005170"/>
    </source>
</evidence>
<keyword evidence="10" id="KW-0732">Signal</keyword>
<dbReference type="Gene3D" id="3.30.1330.80">
    <property type="entry name" value="Hypothetical protein, similar to alpha- acetolactate decarboxylase, domain 2"/>
    <property type="match status" value="2"/>
</dbReference>
<evidence type="ECO:0000313" key="11">
    <source>
        <dbReference type="EMBL" id="MFD1316380.1"/>
    </source>
</evidence>
<proteinExistence type="inferred from homology"/>
<name>A0ABW3Y4M2_9FLAO</name>
<evidence type="ECO:0000256" key="3">
    <source>
        <dbReference type="ARBA" id="ARBA00007106"/>
    </source>
</evidence>
<accession>A0ABW3Y4M2</accession>
<keyword evidence="12" id="KW-1185">Reference proteome</keyword>
<dbReference type="Proteomes" id="UP001597201">
    <property type="component" value="Unassembled WGS sequence"/>
</dbReference>
<evidence type="ECO:0000256" key="10">
    <source>
        <dbReference type="SAM" id="SignalP"/>
    </source>
</evidence>
<dbReference type="EMBL" id="JBHTMY010000003">
    <property type="protein sequence ID" value="MFD1316380.1"/>
    <property type="molecule type" value="Genomic_DNA"/>
</dbReference>
<evidence type="ECO:0000256" key="8">
    <source>
        <dbReference type="ARBA" id="ARBA00023239"/>
    </source>
</evidence>
<dbReference type="GO" id="GO:0047605">
    <property type="term" value="F:acetolactate decarboxylase activity"/>
    <property type="evidence" value="ECO:0007669"/>
    <property type="project" value="UniProtKB-EC"/>
</dbReference>
<comment type="catalytic activity">
    <reaction evidence="1 9">
        <text>(2S)-2-acetolactate + H(+) = (R)-acetoin + CO2</text>
        <dbReference type="Rhea" id="RHEA:21580"/>
        <dbReference type="ChEBI" id="CHEBI:15378"/>
        <dbReference type="ChEBI" id="CHEBI:15686"/>
        <dbReference type="ChEBI" id="CHEBI:16526"/>
        <dbReference type="ChEBI" id="CHEBI:58476"/>
        <dbReference type="EC" id="4.1.1.5"/>
    </reaction>
</comment>
<dbReference type="PIRSF" id="PIRSF001332">
    <property type="entry name" value="Acetolac_decarb"/>
    <property type="match status" value="1"/>
</dbReference>
<dbReference type="RefSeq" id="WP_377179299.1">
    <property type="nucleotide sequence ID" value="NZ_JBHTMY010000003.1"/>
</dbReference>
<reference evidence="12" key="1">
    <citation type="journal article" date="2019" name="Int. J. Syst. Evol. Microbiol.">
        <title>The Global Catalogue of Microorganisms (GCM) 10K type strain sequencing project: providing services to taxonomists for standard genome sequencing and annotation.</title>
        <authorList>
            <consortium name="The Broad Institute Genomics Platform"/>
            <consortium name="The Broad Institute Genome Sequencing Center for Infectious Disease"/>
            <person name="Wu L."/>
            <person name="Ma J."/>
        </authorList>
    </citation>
    <scope>NUCLEOTIDE SEQUENCE [LARGE SCALE GENOMIC DNA]</scope>
    <source>
        <strain evidence="12">CCUG 61485</strain>
    </source>
</reference>
<keyword evidence="7 9" id="KW-0005">Acetoin biosynthesis</keyword>
<dbReference type="NCBIfam" id="TIGR01252">
    <property type="entry name" value="acetolac_decarb"/>
    <property type="match status" value="1"/>
</dbReference>
<dbReference type="PANTHER" id="PTHR35524">
    <property type="entry name" value="ALPHA-ACETOLACTATE DECARBOXYLASE"/>
    <property type="match status" value="1"/>
</dbReference>
<gene>
    <name evidence="11" type="primary">budA</name>
    <name evidence="11" type="ORF">ACFQ39_12190</name>
</gene>
<keyword evidence="8 9" id="KW-0456">Lyase</keyword>
<evidence type="ECO:0000256" key="5">
    <source>
        <dbReference type="ARBA" id="ARBA00020164"/>
    </source>
</evidence>
<comment type="pathway">
    <text evidence="2 9">Polyol metabolism; (R,R)-butane-2,3-diol biosynthesis; (R,R)-butane-2,3-diol from pyruvate: step 2/3.</text>
</comment>
<evidence type="ECO:0000256" key="6">
    <source>
        <dbReference type="ARBA" id="ARBA00022793"/>
    </source>
</evidence>
<protein>
    <recommendedName>
        <fullName evidence="5 9">Alpha-acetolactate decarboxylase</fullName>
        <ecNumber evidence="4 9">4.1.1.5</ecNumber>
    </recommendedName>
</protein>
<comment type="caution">
    <text evidence="11">The sequence shown here is derived from an EMBL/GenBank/DDBJ whole genome shotgun (WGS) entry which is preliminary data.</text>
</comment>
<sequence>MTKKIILRSLLGLLLIACADKSNESSKLNIAKEIKGSSAEVLNSNTSDVFYHYSIWWAFVNKIFEGDIDAKELKTKGDMALGSYNFLDGELIMLDGVLYQAKEDGTVVIPNDDEKIAYANAAFFDSEKEFSLKNVANYDELRDLINDELPSKNFFYAFKIHGNFKQITCGGLHKQDKPFEKGLDVLIPSRPLFERENFSGTMVGFYCPEFIGNINVAGYHLHFISDDGKFAGHVMEFEAEDLLVQLDQMHEYQFVLPKTEDYSHVGFEKEFQYKKK</sequence>
<organism evidence="11 12">
    <name type="scientific">Namhaeicola litoreus</name>
    <dbReference type="NCBI Taxonomy" id="1052145"/>
    <lineage>
        <taxon>Bacteria</taxon>
        <taxon>Pseudomonadati</taxon>
        <taxon>Bacteroidota</taxon>
        <taxon>Flavobacteriia</taxon>
        <taxon>Flavobacteriales</taxon>
        <taxon>Flavobacteriaceae</taxon>
        <taxon>Namhaeicola</taxon>
    </lineage>
</organism>
<comment type="similarity">
    <text evidence="3 9">Belongs to the alpha-acetolactate decarboxylase family.</text>
</comment>
<dbReference type="PANTHER" id="PTHR35524:SF1">
    <property type="entry name" value="ALPHA-ACETOLACTATE DECARBOXYLASE"/>
    <property type="match status" value="1"/>
</dbReference>
<feature type="chain" id="PRO_5045732971" description="Alpha-acetolactate decarboxylase" evidence="10">
    <location>
        <begin position="20"/>
        <end position="276"/>
    </location>
</feature>
<keyword evidence="6 9" id="KW-0210">Decarboxylase</keyword>
<evidence type="ECO:0000256" key="4">
    <source>
        <dbReference type="ARBA" id="ARBA00013204"/>
    </source>
</evidence>
<evidence type="ECO:0000256" key="7">
    <source>
        <dbReference type="ARBA" id="ARBA00023061"/>
    </source>
</evidence>